<geneLocation type="plasmid" evidence="2">
    <name>III</name>
</geneLocation>
<name>A0A375IRT9_9BURK</name>
<dbReference type="EMBL" id="LT991978">
    <property type="protein sequence ID" value="SPK77396.1"/>
    <property type="molecule type" value="Genomic_DNA"/>
</dbReference>
<reference evidence="2 3" key="1">
    <citation type="submission" date="2018-01" db="EMBL/GenBank/DDBJ databases">
        <authorList>
            <person name="Gaut B.S."/>
            <person name="Morton B.R."/>
            <person name="Clegg M.T."/>
            <person name="Duvall M.R."/>
        </authorList>
    </citation>
    <scope>NUCLEOTIDE SEQUENCE [LARGE SCALE GENOMIC DNA]</scope>
    <source>
        <strain evidence="2">Cupriavidus taiwanensis LMG 19425</strain>
        <plasmid evidence="3">Plasmid iii</plasmid>
    </source>
</reference>
<evidence type="ECO:0000313" key="3">
    <source>
        <dbReference type="Proteomes" id="UP000255505"/>
    </source>
</evidence>
<sequence>MGDESGVGHGSGPTQKKQQRECRDGDKRAPEDHRLARGNAHQGEASCSIAMPEVFGHRPGCRSIEPRLHLTCEREIDPEHPRRPPDRGIAQACQGLRGLSVNSLERHRRSQSSE</sequence>
<feature type="compositionally biased region" description="Basic and acidic residues" evidence="1">
    <location>
        <begin position="18"/>
        <end position="35"/>
    </location>
</feature>
<protein>
    <submittedName>
        <fullName evidence="2">Uncharacterized protein</fullName>
    </submittedName>
</protein>
<proteinExistence type="predicted"/>
<keyword evidence="2" id="KW-0614">Plasmid</keyword>
<feature type="region of interest" description="Disordered" evidence="1">
    <location>
        <begin position="1"/>
        <end position="45"/>
    </location>
</feature>
<evidence type="ECO:0000256" key="1">
    <source>
        <dbReference type="SAM" id="MobiDB-lite"/>
    </source>
</evidence>
<dbReference type="Proteomes" id="UP000255505">
    <property type="component" value="Plasmid III"/>
</dbReference>
<evidence type="ECO:0000313" key="2">
    <source>
        <dbReference type="EMBL" id="SPK77396.1"/>
    </source>
</evidence>
<dbReference type="AlphaFoldDB" id="A0A375IRT9"/>
<organism evidence="2 3">
    <name type="scientific">Cupriavidus taiwanensis</name>
    <dbReference type="NCBI Taxonomy" id="164546"/>
    <lineage>
        <taxon>Bacteria</taxon>
        <taxon>Pseudomonadati</taxon>
        <taxon>Pseudomonadota</taxon>
        <taxon>Betaproteobacteria</taxon>
        <taxon>Burkholderiales</taxon>
        <taxon>Burkholderiaceae</taxon>
        <taxon>Cupriavidus</taxon>
    </lineage>
</organism>
<gene>
    <name evidence="2" type="ORF">CT19425_P30245</name>
</gene>
<feature type="compositionally biased region" description="Gly residues" evidence="1">
    <location>
        <begin position="1"/>
        <end position="11"/>
    </location>
</feature>
<accession>A0A375IRT9</accession>